<dbReference type="InterPro" id="IPR036047">
    <property type="entry name" value="F-box-like_dom_sf"/>
</dbReference>
<keyword evidence="3" id="KW-1185">Reference proteome</keyword>
<proteinExistence type="predicted"/>
<accession>A0A1E5W9S7</accession>
<name>A0A1E5W9S7_9POAL</name>
<dbReference type="CDD" id="cd22160">
    <property type="entry name" value="F-box_AtFBL13-like"/>
    <property type="match status" value="1"/>
</dbReference>
<dbReference type="EMBL" id="LWDX02016871">
    <property type="protein sequence ID" value="OEL33988.1"/>
    <property type="molecule type" value="Genomic_DNA"/>
</dbReference>
<dbReference type="PANTHER" id="PTHR34223:SF88">
    <property type="entry name" value="OS11G0200950 PROTEIN"/>
    <property type="match status" value="1"/>
</dbReference>
<dbReference type="Pfam" id="PF00646">
    <property type="entry name" value="F-box"/>
    <property type="match status" value="1"/>
</dbReference>
<comment type="caution">
    <text evidence="2">The sequence shown here is derived from an EMBL/GenBank/DDBJ whole genome shotgun (WGS) entry which is preliminary data.</text>
</comment>
<protein>
    <recommendedName>
        <fullName evidence="1">F-box domain-containing protein</fullName>
    </recommendedName>
</protein>
<dbReference type="InterPro" id="IPR001810">
    <property type="entry name" value="F-box_dom"/>
</dbReference>
<dbReference type="AlphaFoldDB" id="A0A1E5W9S7"/>
<gene>
    <name evidence="2" type="ORF">BAE44_0004992</name>
</gene>
<sequence>MIGLGNLPDEALQHVLSFLPLQEAVQTCVLAQRWRYLWRSMSTLRTTSGSQSKRITEQGFHDLNIFVNNFLLRRDCKIPLHLCDFLIYPPGSVYSTEDAAAQIREDHAAQISFWIQRALLCKAQILRVRHDNIDEYYLALDNLRLSSQHLTTLELEYMWLESGFLDRSNWTSPKTVRMKFCCIDSDGISSQSLKRADYD</sequence>
<evidence type="ECO:0000259" key="1">
    <source>
        <dbReference type="PROSITE" id="PS50181"/>
    </source>
</evidence>
<reference evidence="2 3" key="1">
    <citation type="submission" date="2016-09" db="EMBL/GenBank/DDBJ databases">
        <title>The draft genome of Dichanthelium oligosanthes: A C3 panicoid grass species.</title>
        <authorList>
            <person name="Studer A.J."/>
            <person name="Schnable J.C."/>
            <person name="Brutnell T.P."/>
        </authorList>
    </citation>
    <scope>NUCLEOTIDE SEQUENCE [LARGE SCALE GENOMIC DNA]</scope>
    <source>
        <strain evidence="3">cv. Kellogg 1175</strain>
        <tissue evidence="2">Leaf</tissue>
    </source>
</reference>
<dbReference type="PANTHER" id="PTHR34223">
    <property type="entry name" value="OS11G0201299 PROTEIN"/>
    <property type="match status" value="1"/>
</dbReference>
<dbReference type="STRING" id="888268.A0A1E5W9S7"/>
<dbReference type="SUPFAM" id="SSF81383">
    <property type="entry name" value="F-box domain"/>
    <property type="match status" value="1"/>
</dbReference>
<evidence type="ECO:0000313" key="2">
    <source>
        <dbReference type="EMBL" id="OEL33988.1"/>
    </source>
</evidence>
<dbReference type="PROSITE" id="PS50181">
    <property type="entry name" value="FBOX"/>
    <property type="match status" value="1"/>
</dbReference>
<dbReference type="OrthoDB" id="692490at2759"/>
<dbReference type="Proteomes" id="UP000095767">
    <property type="component" value="Unassembled WGS sequence"/>
</dbReference>
<dbReference type="Gene3D" id="1.20.1280.50">
    <property type="match status" value="1"/>
</dbReference>
<evidence type="ECO:0000313" key="3">
    <source>
        <dbReference type="Proteomes" id="UP000095767"/>
    </source>
</evidence>
<dbReference type="InterPro" id="IPR053197">
    <property type="entry name" value="F-box_SCFL_complex_component"/>
</dbReference>
<feature type="domain" description="F-box" evidence="1">
    <location>
        <begin position="1"/>
        <end position="47"/>
    </location>
</feature>
<organism evidence="2 3">
    <name type="scientific">Dichanthelium oligosanthes</name>
    <dbReference type="NCBI Taxonomy" id="888268"/>
    <lineage>
        <taxon>Eukaryota</taxon>
        <taxon>Viridiplantae</taxon>
        <taxon>Streptophyta</taxon>
        <taxon>Embryophyta</taxon>
        <taxon>Tracheophyta</taxon>
        <taxon>Spermatophyta</taxon>
        <taxon>Magnoliopsida</taxon>
        <taxon>Liliopsida</taxon>
        <taxon>Poales</taxon>
        <taxon>Poaceae</taxon>
        <taxon>PACMAD clade</taxon>
        <taxon>Panicoideae</taxon>
        <taxon>Panicodae</taxon>
        <taxon>Paniceae</taxon>
        <taxon>Dichantheliinae</taxon>
        <taxon>Dichanthelium</taxon>
    </lineage>
</organism>
<dbReference type="InterPro" id="IPR053781">
    <property type="entry name" value="F-box_AtFBL13-like"/>
</dbReference>